<dbReference type="PANTHER" id="PTHR44169:SF6">
    <property type="entry name" value="NADPH-DEPENDENT 1-ACYLDIHYDROXYACETONE PHOSPHATE REDUCTASE"/>
    <property type="match status" value="1"/>
</dbReference>
<evidence type="ECO:0000256" key="2">
    <source>
        <dbReference type="ARBA" id="ARBA00023002"/>
    </source>
</evidence>
<evidence type="ECO:0000313" key="5">
    <source>
        <dbReference type="EMBL" id="MEQ5844319.1"/>
    </source>
</evidence>
<keyword evidence="4" id="KW-0812">Transmembrane</keyword>
<dbReference type="InterPro" id="IPR036291">
    <property type="entry name" value="NAD(P)-bd_dom_sf"/>
</dbReference>
<sequence length="273" mass="29777">MTIGTKPVALITGASSGMGKDFALRLLSEGYTVYGAARRTERMQDIVAGGGVALAMDVTDDATMVAGVDRIIQEQGRIDVLINNAGYGQMGALEDVPIDVARRQIEVNLIGVGRVTQLCLPHMRARKFGKIINVSSIGGKCAFPMAGWYHASKFALEGYSDSLRMEVRPFGIDVIVIEPGGTDSEWFPVAIAGLEQYSAKNAYASLVMAIQNSPSWKRKMPAPKVITDLVIKALRVKTPRTRYYGAAGAGLILFLRHVLSDRMYDRLIMTQYK</sequence>
<dbReference type="InterPro" id="IPR002347">
    <property type="entry name" value="SDR_fam"/>
</dbReference>
<keyword evidence="4" id="KW-0472">Membrane</keyword>
<dbReference type="NCBIfam" id="NF004826">
    <property type="entry name" value="PRK06182.1"/>
    <property type="match status" value="1"/>
</dbReference>
<dbReference type="Gene3D" id="3.40.50.720">
    <property type="entry name" value="NAD(P)-binding Rossmann-like Domain"/>
    <property type="match status" value="1"/>
</dbReference>
<keyword evidence="4" id="KW-1133">Transmembrane helix</keyword>
<gene>
    <name evidence="5" type="ORF">N0A02_33195</name>
</gene>
<keyword evidence="5" id="KW-0614">Plasmid</keyword>
<organism evidence="5 6">
    <name type="scientific">Paraburkholderia acidicola</name>
    <dbReference type="NCBI Taxonomy" id="1912599"/>
    <lineage>
        <taxon>Bacteria</taxon>
        <taxon>Pseudomonadati</taxon>
        <taxon>Pseudomonadota</taxon>
        <taxon>Betaproteobacteria</taxon>
        <taxon>Burkholderiales</taxon>
        <taxon>Burkholderiaceae</taxon>
        <taxon>Paraburkholderia</taxon>
    </lineage>
</organism>
<reference evidence="5 6" key="1">
    <citation type="journal article" date="2024" name="Chem. Sci.">
        <title>Discovery of a lagriamide polyketide by integrated genome mining, isotopic labeling, and untargeted metabolomics.</title>
        <authorList>
            <person name="Fergusson C.H."/>
            <person name="Saulog J."/>
            <person name="Paulo B.S."/>
            <person name="Wilson D.M."/>
            <person name="Liu D.Y."/>
            <person name="Morehouse N.J."/>
            <person name="Waterworth S."/>
            <person name="Barkei J."/>
            <person name="Gray C.A."/>
            <person name="Kwan J.C."/>
            <person name="Eustaquio A.S."/>
            <person name="Linington R.G."/>
        </authorList>
    </citation>
    <scope>NUCLEOTIDE SEQUENCE [LARGE SCALE GENOMIC DNA]</scope>
    <source>
        <strain evidence="5 6">RL17-338-BIF-B</strain>
    </source>
</reference>
<evidence type="ECO:0000256" key="3">
    <source>
        <dbReference type="RuleBase" id="RU000363"/>
    </source>
</evidence>
<comment type="similarity">
    <text evidence="1 3">Belongs to the short-chain dehydrogenases/reductases (SDR) family.</text>
</comment>
<evidence type="ECO:0000256" key="4">
    <source>
        <dbReference type="SAM" id="Phobius"/>
    </source>
</evidence>
<dbReference type="PRINTS" id="PR00080">
    <property type="entry name" value="SDRFAMILY"/>
</dbReference>
<dbReference type="SUPFAM" id="SSF51735">
    <property type="entry name" value="NAD(P)-binding Rossmann-fold domains"/>
    <property type="match status" value="1"/>
</dbReference>
<keyword evidence="2" id="KW-0560">Oxidoreductase</keyword>
<dbReference type="PANTHER" id="PTHR44169">
    <property type="entry name" value="NADPH-DEPENDENT 1-ACYLDIHYDROXYACETONE PHOSPHATE REDUCTASE"/>
    <property type="match status" value="1"/>
</dbReference>
<comment type="caution">
    <text evidence="5">The sequence shown here is derived from an EMBL/GenBank/DDBJ whole genome shotgun (WGS) entry which is preliminary data.</text>
</comment>
<protein>
    <submittedName>
        <fullName evidence="5">Oxidoreductase</fullName>
    </submittedName>
</protein>
<proteinExistence type="inferred from homology"/>
<evidence type="ECO:0000256" key="1">
    <source>
        <dbReference type="ARBA" id="ARBA00006484"/>
    </source>
</evidence>
<geneLocation type="plasmid" evidence="5">
    <name>pl1</name>
</geneLocation>
<keyword evidence="6" id="KW-1185">Reference proteome</keyword>
<dbReference type="Pfam" id="PF00106">
    <property type="entry name" value="adh_short"/>
    <property type="match status" value="1"/>
</dbReference>
<accession>A0ABV1LYE6</accession>
<name>A0ABV1LYE6_9BURK</name>
<dbReference type="CDD" id="cd05374">
    <property type="entry name" value="17beta-HSD-like_SDR_c"/>
    <property type="match status" value="1"/>
</dbReference>
<dbReference type="EMBL" id="JAOALG010000003">
    <property type="protein sequence ID" value="MEQ5844319.1"/>
    <property type="molecule type" value="Genomic_DNA"/>
</dbReference>
<feature type="transmembrane region" description="Helical" evidence="4">
    <location>
        <begin position="243"/>
        <end position="259"/>
    </location>
</feature>
<dbReference type="PRINTS" id="PR00081">
    <property type="entry name" value="GDHRDH"/>
</dbReference>
<dbReference type="Proteomes" id="UP001469089">
    <property type="component" value="Unassembled WGS sequence"/>
</dbReference>
<evidence type="ECO:0000313" key="6">
    <source>
        <dbReference type="Proteomes" id="UP001469089"/>
    </source>
</evidence>
<dbReference type="RefSeq" id="WP_349545918.1">
    <property type="nucleotide sequence ID" value="NZ_JAOALG010000003.1"/>
</dbReference>